<protein>
    <submittedName>
        <fullName evidence="2">Predicted protein</fullName>
    </submittedName>
</protein>
<evidence type="ECO:0000313" key="3">
    <source>
        <dbReference type="Proteomes" id="UP000001194"/>
    </source>
</evidence>
<dbReference type="HOGENOM" id="CLU_1421650_0_0_1"/>
<evidence type="ECO:0000259" key="1">
    <source>
        <dbReference type="PROSITE" id="PS50097"/>
    </source>
</evidence>
<proteinExistence type="predicted"/>
<dbReference type="RefSeq" id="XP_001887633.1">
    <property type="nucleotide sequence ID" value="XM_001887598.1"/>
</dbReference>
<dbReference type="GeneID" id="6083224"/>
<dbReference type="KEGG" id="lbc:LACBIDRAFT_310551"/>
<dbReference type="PROSITE" id="PS50097">
    <property type="entry name" value="BTB"/>
    <property type="match status" value="1"/>
</dbReference>
<dbReference type="STRING" id="486041.B0DUK9"/>
<evidence type="ECO:0000313" key="2">
    <source>
        <dbReference type="EMBL" id="EDR01820.1"/>
    </source>
</evidence>
<dbReference type="CDD" id="cd18186">
    <property type="entry name" value="BTB_POZ_ZBTB_KLHL-like"/>
    <property type="match status" value="1"/>
</dbReference>
<dbReference type="Proteomes" id="UP000001194">
    <property type="component" value="Unassembled WGS sequence"/>
</dbReference>
<keyword evidence="3" id="KW-1185">Reference proteome</keyword>
<accession>B0DUK9</accession>
<dbReference type="InParanoid" id="B0DUK9"/>
<organism evidence="3">
    <name type="scientific">Laccaria bicolor (strain S238N-H82 / ATCC MYA-4686)</name>
    <name type="common">Bicoloured deceiver</name>
    <name type="synonym">Laccaria laccata var. bicolor</name>
    <dbReference type="NCBI Taxonomy" id="486041"/>
    <lineage>
        <taxon>Eukaryota</taxon>
        <taxon>Fungi</taxon>
        <taxon>Dikarya</taxon>
        <taxon>Basidiomycota</taxon>
        <taxon>Agaricomycotina</taxon>
        <taxon>Agaricomycetes</taxon>
        <taxon>Agaricomycetidae</taxon>
        <taxon>Agaricales</taxon>
        <taxon>Agaricineae</taxon>
        <taxon>Hydnangiaceae</taxon>
        <taxon>Laccaria</taxon>
    </lineage>
</organism>
<gene>
    <name evidence="2" type="ORF">LACBIDRAFT_310551</name>
</gene>
<dbReference type="OrthoDB" id="3027208at2759"/>
<dbReference type="EMBL" id="DS547136">
    <property type="protein sequence ID" value="EDR01820.1"/>
    <property type="molecule type" value="Genomic_DNA"/>
</dbReference>
<name>B0DUK9_LACBS</name>
<feature type="domain" description="BTB" evidence="1">
    <location>
        <begin position="119"/>
        <end position="180"/>
    </location>
</feature>
<reference evidence="2 3" key="1">
    <citation type="journal article" date="2008" name="Nature">
        <title>The genome of Laccaria bicolor provides insights into mycorrhizal symbiosis.</title>
        <authorList>
            <person name="Martin F."/>
            <person name="Aerts A."/>
            <person name="Ahren D."/>
            <person name="Brun A."/>
            <person name="Danchin E.G.J."/>
            <person name="Duchaussoy F."/>
            <person name="Gibon J."/>
            <person name="Kohler A."/>
            <person name="Lindquist E."/>
            <person name="Pereda V."/>
            <person name="Salamov A."/>
            <person name="Shapiro H.J."/>
            <person name="Wuyts J."/>
            <person name="Blaudez D."/>
            <person name="Buee M."/>
            <person name="Brokstein P."/>
            <person name="Canbaeck B."/>
            <person name="Cohen D."/>
            <person name="Courty P.E."/>
            <person name="Coutinho P.M."/>
            <person name="Delaruelle C."/>
            <person name="Detter J.C."/>
            <person name="Deveau A."/>
            <person name="DiFazio S."/>
            <person name="Duplessis S."/>
            <person name="Fraissinet-Tachet L."/>
            <person name="Lucic E."/>
            <person name="Frey-Klett P."/>
            <person name="Fourrey C."/>
            <person name="Feussner I."/>
            <person name="Gay G."/>
            <person name="Grimwood J."/>
            <person name="Hoegger P.J."/>
            <person name="Jain P."/>
            <person name="Kilaru S."/>
            <person name="Labbe J."/>
            <person name="Lin Y.C."/>
            <person name="Legue V."/>
            <person name="Le Tacon F."/>
            <person name="Marmeisse R."/>
            <person name="Melayah D."/>
            <person name="Montanini B."/>
            <person name="Muratet M."/>
            <person name="Nehls U."/>
            <person name="Niculita-Hirzel H."/>
            <person name="Oudot-Le Secq M.P."/>
            <person name="Peter M."/>
            <person name="Quesneville H."/>
            <person name="Rajashekar B."/>
            <person name="Reich M."/>
            <person name="Rouhier N."/>
            <person name="Schmutz J."/>
            <person name="Yin T."/>
            <person name="Chalot M."/>
            <person name="Henrissat B."/>
            <person name="Kuees U."/>
            <person name="Lucas S."/>
            <person name="Van de Peer Y."/>
            <person name="Podila G.K."/>
            <person name="Polle A."/>
            <person name="Pukkila P.J."/>
            <person name="Richardson P.M."/>
            <person name="Rouze P."/>
            <person name="Sanders I.R."/>
            <person name="Stajich J.E."/>
            <person name="Tunlid A."/>
            <person name="Tuskan G."/>
            <person name="Grigoriev I.V."/>
        </authorList>
    </citation>
    <scope>NUCLEOTIDE SEQUENCE [LARGE SCALE GENOMIC DNA]</scope>
    <source>
        <strain evidence="3">S238N-H82 / ATCC MYA-4686</strain>
    </source>
</reference>
<sequence length="191" mass="21587">MDSPSKTAQRLLAVHPSFHKNGDKYELSRARFMLGHTRDPTPPRRSKIKTSGQGVSEMNHFVTCRSIWRWAAFISLTYLLDAISTLPNDCPPDQRQRTSSPSIDENSVIVRSTIWYDDGSVVLQAECTQFRVHRTLLCQNSTIFTDMFSIPQPSPEESPMEGCALVRLPDSAEEVETVLRKCPTSPPLRHT</sequence>
<dbReference type="AlphaFoldDB" id="B0DUK9"/>
<dbReference type="InterPro" id="IPR000210">
    <property type="entry name" value="BTB/POZ_dom"/>
</dbReference>